<comment type="caution">
    <text evidence="1">The sequence shown here is derived from an EMBL/GenBank/DDBJ whole genome shotgun (WGS) entry which is preliminary data.</text>
</comment>
<organism evidence="1 2">
    <name type="scientific">Marchantia polymorpha subsp. ruderalis</name>
    <dbReference type="NCBI Taxonomy" id="1480154"/>
    <lineage>
        <taxon>Eukaryota</taxon>
        <taxon>Viridiplantae</taxon>
        <taxon>Streptophyta</taxon>
        <taxon>Embryophyta</taxon>
        <taxon>Marchantiophyta</taxon>
        <taxon>Marchantiopsida</taxon>
        <taxon>Marchantiidae</taxon>
        <taxon>Marchantiales</taxon>
        <taxon>Marchantiaceae</taxon>
        <taxon>Marchantia</taxon>
    </lineage>
</organism>
<protein>
    <submittedName>
        <fullName evidence="1">Uncharacterized protein</fullName>
    </submittedName>
</protein>
<dbReference type="EMBL" id="LVLJ01000640">
    <property type="protein sequence ID" value="OAE33516.1"/>
    <property type="molecule type" value="Genomic_DNA"/>
</dbReference>
<dbReference type="Proteomes" id="UP000077202">
    <property type="component" value="Unassembled WGS sequence"/>
</dbReference>
<evidence type="ECO:0000313" key="2">
    <source>
        <dbReference type="Proteomes" id="UP000077202"/>
    </source>
</evidence>
<keyword evidence="2" id="KW-1185">Reference proteome</keyword>
<gene>
    <name evidence="1" type="ORF">AXG93_1467s1180</name>
</gene>
<proteinExistence type="predicted"/>
<evidence type="ECO:0000313" key="1">
    <source>
        <dbReference type="EMBL" id="OAE33516.1"/>
    </source>
</evidence>
<dbReference type="AlphaFoldDB" id="A0A176WMP7"/>
<name>A0A176WMP7_MARPO</name>
<accession>A0A176WMP7</accession>
<sequence length="183" mass="20421">MYEVRPKERRRLYDNDNSDSFQSCSNPNSIAKCLLGVRFLYLHIVEAQIEQNRITWDFTENPSTQVPSLDTTVIQANSDKTIAKDRDRTNVEACNQKTERGDWSLLVLERQGATNWRIADVSRATAFSLTWRLGTFSRIRKAKGQTADIHAVGSLDCGAPHLTCSADVSERPGSGPAPVHSSP</sequence>
<reference evidence="1" key="1">
    <citation type="submission" date="2016-03" db="EMBL/GenBank/DDBJ databases">
        <title>Mechanisms controlling the formation of the plant cell surface in tip-growing cells are functionally conserved among land plants.</title>
        <authorList>
            <person name="Honkanen S."/>
            <person name="Jones V.A."/>
            <person name="Morieri G."/>
            <person name="Champion C."/>
            <person name="Hetherington A.J."/>
            <person name="Kelly S."/>
            <person name="Saint-Marcoux D."/>
            <person name="Proust H."/>
            <person name="Prescott H."/>
            <person name="Dolan L."/>
        </authorList>
    </citation>
    <scope>NUCLEOTIDE SEQUENCE [LARGE SCALE GENOMIC DNA]</scope>
    <source>
        <tissue evidence="1">Whole gametophyte</tissue>
    </source>
</reference>